<reference evidence="2 3" key="1">
    <citation type="submission" date="2016-01" db="EMBL/GenBank/DDBJ databases">
        <title>Genome Sequences of Twelve Sporeforming Bacillus Species Isolated from Foods.</title>
        <authorList>
            <person name="Berendsen E.M."/>
            <person name="Wells-Bennik M.H."/>
            <person name="Krawcyk A.O."/>
            <person name="De Jong A."/>
            <person name="Holsappel S."/>
            <person name="Eijlander R.T."/>
            <person name="Kuipers O.P."/>
        </authorList>
    </citation>
    <scope>NUCLEOTIDE SEQUENCE [LARGE SCALE GENOMIC DNA]</scope>
    <source>
        <strain evidence="2 3">B4099</strain>
    </source>
</reference>
<comment type="caution">
    <text evidence="2">The sequence shown here is derived from an EMBL/GenBank/DDBJ whole genome shotgun (WGS) entry which is preliminary data.</text>
</comment>
<proteinExistence type="predicted"/>
<gene>
    <name evidence="2" type="ORF">B4099_3615</name>
</gene>
<protein>
    <submittedName>
        <fullName evidence="2">Uncharacterized protein</fullName>
    </submittedName>
</protein>
<evidence type="ECO:0000313" key="2">
    <source>
        <dbReference type="EMBL" id="KYC61319.1"/>
    </source>
</evidence>
<dbReference type="EMBL" id="LQYI01000144">
    <property type="protein sequence ID" value="KYC61319.1"/>
    <property type="molecule type" value="Genomic_DNA"/>
</dbReference>
<sequence>MPFSSKASSKNPCYRKQSLKNGGTLPFTVSRRFFAACNLFQCLPV</sequence>
<accession>A0A150JVK9</accession>
<name>A0A150JVK9_HEYCO</name>
<evidence type="ECO:0000313" key="3">
    <source>
        <dbReference type="Proteomes" id="UP000075304"/>
    </source>
</evidence>
<dbReference type="Proteomes" id="UP000075304">
    <property type="component" value="Unassembled WGS sequence"/>
</dbReference>
<evidence type="ECO:0000256" key="1">
    <source>
        <dbReference type="SAM" id="MobiDB-lite"/>
    </source>
</evidence>
<dbReference type="AlphaFoldDB" id="A0A150JVK9"/>
<feature type="region of interest" description="Disordered" evidence="1">
    <location>
        <begin position="1"/>
        <end position="24"/>
    </location>
</feature>
<organism evidence="2 3">
    <name type="scientific">Heyndrickxia coagulans</name>
    <name type="common">Weizmannia coagulans</name>
    <dbReference type="NCBI Taxonomy" id="1398"/>
    <lineage>
        <taxon>Bacteria</taxon>
        <taxon>Bacillati</taxon>
        <taxon>Bacillota</taxon>
        <taxon>Bacilli</taxon>
        <taxon>Bacillales</taxon>
        <taxon>Bacillaceae</taxon>
        <taxon>Heyndrickxia</taxon>
    </lineage>
</organism>
<feature type="compositionally biased region" description="Polar residues" evidence="1">
    <location>
        <begin position="1"/>
        <end position="11"/>
    </location>
</feature>